<feature type="chain" id="PRO_5007511171" description="TonB-dependent transporter Oar-like beta-barrel domain-containing protein" evidence="8">
    <location>
        <begin position="29"/>
        <end position="882"/>
    </location>
</feature>
<dbReference type="STRING" id="1855912.LuPra_00056"/>
<evidence type="ECO:0000256" key="8">
    <source>
        <dbReference type="SAM" id="SignalP"/>
    </source>
</evidence>
<dbReference type="InterPro" id="IPR039426">
    <property type="entry name" value="TonB-dep_rcpt-like"/>
</dbReference>
<dbReference type="Gene3D" id="2.40.170.20">
    <property type="entry name" value="TonB-dependent receptor, beta-barrel domain"/>
    <property type="match status" value="1"/>
</dbReference>
<keyword evidence="3" id="KW-1134">Transmembrane beta strand</keyword>
<keyword evidence="11" id="KW-1185">Reference proteome</keyword>
<evidence type="ECO:0000313" key="11">
    <source>
        <dbReference type="Proteomes" id="UP000076079"/>
    </source>
</evidence>
<dbReference type="GO" id="GO:0015344">
    <property type="term" value="F:siderophore uptake transmembrane transporter activity"/>
    <property type="evidence" value="ECO:0007669"/>
    <property type="project" value="TreeGrafter"/>
</dbReference>
<dbReference type="EMBL" id="CP015136">
    <property type="protein sequence ID" value="AMY06895.1"/>
    <property type="molecule type" value="Genomic_DNA"/>
</dbReference>
<evidence type="ECO:0000256" key="2">
    <source>
        <dbReference type="ARBA" id="ARBA00022448"/>
    </source>
</evidence>
<dbReference type="InterPro" id="IPR036942">
    <property type="entry name" value="Beta-barrel_TonB_sf"/>
</dbReference>
<dbReference type="PANTHER" id="PTHR30069">
    <property type="entry name" value="TONB-DEPENDENT OUTER MEMBRANE RECEPTOR"/>
    <property type="match status" value="1"/>
</dbReference>
<evidence type="ECO:0000256" key="5">
    <source>
        <dbReference type="ARBA" id="ARBA00022729"/>
    </source>
</evidence>
<dbReference type="GO" id="GO:0030246">
    <property type="term" value="F:carbohydrate binding"/>
    <property type="evidence" value="ECO:0007669"/>
    <property type="project" value="InterPro"/>
</dbReference>
<dbReference type="OrthoDB" id="100279at2"/>
<dbReference type="GO" id="GO:0009279">
    <property type="term" value="C:cell outer membrane"/>
    <property type="evidence" value="ECO:0007669"/>
    <property type="project" value="UniProtKB-SubCell"/>
</dbReference>
<dbReference type="SUPFAM" id="SSF56935">
    <property type="entry name" value="Porins"/>
    <property type="match status" value="1"/>
</dbReference>
<dbReference type="Pfam" id="PF25183">
    <property type="entry name" value="OMP_b-brl_4"/>
    <property type="match status" value="1"/>
</dbReference>
<evidence type="ECO:0000256" key="1">
    <source>
        <dbReference type="ARBA" id="ARBA00004571"/>
    </source>
</evidence>
<evidence type="ECO:0000256" key="6">
    <source>
        <dbReference type="ARBA" id="ARBA00023136"/>
    </source>
</evidence>
<evidence type="ECO:0000256" key="7">
    <source>
        <dbReference type="ARBA" id="ARBA00023237"/>
    </source>
</evidence>
<gene>
    <name evidence="10" type="ORF">LuPra_00056</name>
</gene>
<keyword evidence="5 8" id="KW-0732">Signal</keyword>
<keyword evidence="7" id="KW-0998">Cell outer membrane</keyword>
<evidence type="ECO:0000256" key="3">
    <source>
        <dbReference type="ARBA" id="ARBA00022452"/>
    </source>
</evidence>
<dbReference type="AlphaFoldDB" id="A0A143PEF0"/>
<dbReference type="RefSeq" id="WP_110168909.1">
    <property type="nucleotide sequence ID" value="NZ_CP015136.1"/>
</dbReference>
<sequence length="882" mass="96611" precursor="true">MRRLDSPQRRQPHTLRAALILLASLAFAPAIGRATTQPPQHPTSDQDTREASGHLIVIVKDGQGGRLPGATVVFSSPGADAGGGPRVLVTDASGEATLDVPPGDYRLVVELPGFEPATVEASVRPSETAEAVATLSIGGYAEQVAVRAQPETFVPPTADGQVETLSPKEIEQLPDDLDELALAIEALAGVGAEIRVNGFEGGALPPKNQIQVVRIRKDPFSTDSMGAGQVRVEIITRPGGSTWTHEVSAGLRDQSLDARPPFSQVHPDGRTRRLNWSFSGPIVRQRSSMSGRLSVRDGYDAQPIIATGAPTEVPSLANTEHSRFDAELRVEHAINATQTLRGEYQRWDSRGDNLGVGEFELPERAFSDDSIGDIARISAIGTIGRHLLNEVRLEYVDIRNSVDSVSNAVGINVPNAFRSGGAQRAGGRRDQEIEIAQTVDLISHPKHKVRFGFETELGWTRTDRIDNYVGVFTFSSLADYEAGTPQQFSRRTGNPLVTYDRQEFSWFAYDEVEMREGLRFGFGFRHDIQSLLDDANNIAPRASLSWTPKERPKTTVTAGVGLFNEWYQPWVYEQSLQLDGTHLRDVIIRDPGYPNPLDGQGAEALPPPSIIRESAADLDMTYTARASVGVEHRFSQQLRVQLNVYGQSAQDRLRSLNANAPVAGVFPDPEFERITEIESTGRARSAGFDSSVRLARQDGKASGLVRYQYAQAWNDSDGPTTLPADSRDLDAEWGPASWDVRHRVFGFVRMELPMGLRANAWGDLASGAPYTVRTGLDDNSDTVFTDRPEGLGRNTERGTWQRTLNLRLGWRPELLDGGSASDGATPGPKPSPRGVEFYAQAWNILNETNFSRYAGVMTSPYFLQPTAAAPARRFDFGTRVFF</sequence>
<organism evidence="10 11">
    <name type="scientific">Luteitalea pratensis</name>
    <dbReference type="NCBI Taxonomy" id="1855912"/>
    <lineage>
        <taxon>Bacteria</taxon>
        <taxon>Pseudomonadati</taxon>
        <taxon>Acidobacteriota</taxon>
        <taxon>Vicinamibacteria</taxon>
        <taxon>Vicinamibacterales</taxon>
        <taxon>Vicinamibacteraceae</taxon>
        <taxon>Luteitalea</taxon>
    </lineage>
</organism>
<dbReference type="InterPro" id="IPR057601">
    <property type="entry name" value="Oar-like_b-barrel"/>
</dbReference>
<dbReference type="InterPro" id="IPR013784">
    <property type="entry name" value="Carb-bd-like_fold"/>
</dbReference>
<dbReference type="KEGG" id="abac:LuPra_00056"/>
<keyword evidence="6" id="KW-0472">Membrane</keyword>
<evidence type="ECO:0000259" key="9">
    <source>
        <dbReference type="Pfam" id="PF25183"/>
    </source>
</evidence>
<feature type="signal peptide" evidence="8">
    <location>
        <begin position="1"/>
        <end position="28"/>
    </location>
</feature>
<keyword evidence="4" id="KW-0812">Transmembrane</keyword>
<dbReference type="PATRIC" id="fig|1813736.3.peg.56"/>
<dbReference type="Gene3D" id="2.60.40.1120">
    <property type="entry name" value="Carboxypeptidase-like, regulatory domain"/>
    <property type="match status" value="1"/>
</dbReference>
<protein>
    <recommendedName>
        <fullName evidence="9">TonB-dependent transporter Oar-like beta-barrel domain-containing protein</fullName>
    </recommendedName>
</protein>
<reference evidence="10 11" key="1">
    <citation type="journal article" date="2016" name="Genome Announc.">
        <title>First Complete Genome Sequence of a Subdivision 6 Acidobacterium Strain.</title>
        <authorList>
            <person name="Huang S."/>
            <person name="Vieira S."/>
            <person name="Bunk B."/>
            <person name="Riedel T."/>
            <person name="Sproer C."/>
            <person name="Overmann J."/>
        </authorList>
    </citation>
    <scope>NUCLEOTIDE SEQUENCE [LARGE SCALE GENOMIC DNA]</scope>
    <source>
        <strain evidence="11">DSM 100886 HEG_-6_39</strain>
    </source>
</reference>
<dbReference type="Proteomes" id="UP000076079">
    <property type="component" value="Chromosome"/>
</dbReference>
<name>A0A143PEF0_LUTPR</name>
<reference evidence="11" key="2">
    <citation type="submission" date="2016-04" db="EMBL/GenBank/DDBJ databases">
        <title>First Complete Genome Sequence of a Subdivision 6 Acidobacterium.</title>
        <authorList>
            <person name="Huang S."/>
            <person name="Vieira S."/>
            <person name="Bunk B."/>
            <person name="Riedel T."/>
            <person name="Sproeer C."/>
            <person name="Overmann J."/>
        </authorList>
    </citation>
    <scope>NUCLEOTIDE SEQUENCE [LARGE SCALE GENOMIC DNA]</scope>
    <source>
        <strain evidence="11">DSM 100886 HEG_-6_39</strain>
    </source>
</reference>
<accession>A0A143PEF0</accession>
<proteinExistence type="predicted"/>
<dbReference type="SUPFAM" id="SSF49452">
    <property type="entry name" value="Starch-binding domain-like"/>
    <property type="match status" value="1"/>
</dbReference>
<comment type="subcellular location">
    <subcellularLocation>
        <location evidence="1">Cell outer membrane</location>
        <topology evidence="1">Multi-pass membrane protein</topology>
    </subcellularLocation>
</comment>
<evidence type="ECO:0000313" key="10">
    <source>
        <dbReference type="EMBL" id="AMY06895.1"/>
    </source>
</evidence>
<evidence type="ECO:0000256" key="4">
    <source>
        <dbReference type="ARBA" id="ARBA00022692"/>
    </source>
</evidence>
<dbReference type="Pfam" id="PF13620">
    <property type="entry name" value="CarboxypepD_reg"/>
    <property type="match status" value="1"/>
</dbReference>
<dbReference type="PANTHER" id="PTHR30069:SF29">
    <property type="entry name" value="HEMOGLOBIN AND HEMOGLOBIN-HAPTOGLOBIN-BINDING PROTEIN 1-RELATED"/>
    <property type="match status" value="1"/>
</dbReference>
<keyword evidence="2" id="KW-0813">Transport</keyword>
<dbReference type="GO" id="GO:0044718">
    <property type="term" value="P:siderophore transmembrane transport"/>
    <property type="evidence" value="ECO:0007669"/>
    <property type="project" value="TreeGrafter"/>
</dbReference>
<feature type="domain" description="TonB-dependent transporter Oar-like beta-barrel" evidence="9">
    <location>
        <begin position="534"/>
        <end position="791"/>
    </location>
</feature>